<dbReference type="GO" id="GO:0008270">
    <property type="term" value="F:zinc ion binding"/>
    <property type="evidence" value="ECO:0007669"/>
    <property type="project" value="UniProtKB-KW"/>
</dbReference>
<dbReference type="AlphaFoldDB" id="A0A8C5RAU1"/>
<feature type="domain" description="C2H2-type" evidence="14">
    <location>
        <begin position="259"/>
        <end position="286"/>
    </location>
</feature>
<evidence type="ECO:0000256" key="7">
    <source>
        <dbReference type="ARBA" id="ARBA00022833"/>
    </source>
</evidence>
<dbReference type="InterPro" id="IPR013087">
    <property type="entry name" value="Znf_C2H2_type"/>
</dbReference>
<dbReference type="SUPFAM" id="SSF57667">
    <property type="entry name" value="beta-beta-alpha zinc fingers"/>
    <property type="match status" value="5"/>
</dbReference>
<feature type="domain" description="C2H2-type" evidence="14">
    <location>
        <begin position="147"/>
        <end position="174"/>
    </location>
</feature>
<dbReference type="GO" id="GO:0005634">
    <property type="term" value="C:nucleus"/>
    <property type="evidence" value="ECO:0007669"/>
    <property type="project" value="UniProtKB-SubCell"/>
</dbReference>
<dbReference type="Gene3D" id="3.30.160.60">
    <property type="entry name" value="Classic Zinc Finger"/>
    <property type="match status" value="8"/>
</dbReference>
<dbReference type="SMART" id="SM00355">
    <property type="entry name" value="ZnF_C2H2"/>
    <property type="match status" value="10"/>
</dbReference>
<keyword evidence="16" id="KW-1185">Reference proteome</keyword>
<dbReference type="GO" id="GO:0000978">
    <property type="term" value="F:RNA polymerase II cis-regulatory region sequence-specific DNA binding"/>
    <property type="evidence" value="ECO:0007669"/>
    <property type="project" value="TreeGrafter"/>
</dbReference>
<protein>
    <recommendedName>
        <fullName evidence="14">C2H2-type domain-containing protein</fullName>
    </recommendedName>
</protein>
<dbReference type="InterPro" id="IPR036236">
    <property type="entry name" value="Znf_C2H2_sf"/>
</dbReference>
<feature type="domain" description="C2H2-type" evidence="14">
    <location>
        <begin position="121"/>
        <end position="148"/>
    </location>
</feature>
<feature type="region of interest" description="Disordered" evidence="13">
    <location>
        <begin position="1"/>
        <end position="45"/>
    </location>
</feature>
<reference evidence="15" key="1">
    <citation type="submission" date="2025-08" db="UniProtKB">
        <authorList>
            <consortium name="Ensembl"/>
        </authorList>
    </citation>
    <scope>IDENTIFICATION</scope>
</reference>
<organism evidence="15 16">
    <name type="scientific">Leptobrachium leishanense</name>
    <name type="common">Leishan spiny toad</name>
    <dbReference type="NCBI Taxonomy" id="445787"/>
    <lineage>
        <taxon>Eukaryota</taxon>
        <taxon>Metazoa</taxon>
        <taxon>Chordata</taxon>
        <taxon>Craniata</taxon>
        <taxon>Vertebrata</taxon>
        <taxon>Euteleostomi</taxon>
        <taxon>Amphibia</taxon>
        <taxon>Batrachia</taxon>
        <taxon>Anura</taxon>
        <taxon>Pelobatoidea</taxon>
        <taxon>Megophryidae</taxon>
        <taxon>Leptobrachium</taxon>
    </lineage>
</organism>
<keyword evidence="9" id="KW-0238">DNA-binding</keyword>
<dbReference type="InterPro" id="IPR050752">
    <property type="entry name" value="C2H2-ZF_domain"/>
</dbReference>
<evidence type="ECO:0000256" key="10">
    <source>
        <dbReference type="ARBA" id="ARBA00023163"/>
    </source>
</evidence>
<feature type="domain" description="C2H2-type" evidence="14">
    <location>
        <begin position="92"/>
        <end position="120"/>
    </location>
</feature>
<accession>A0A8C5RAU1</accession>
<feature type="domain" description="C2H2-type" evidence="14">
    <location>
        <begin position="231"/>
        <end position="258"/>
    </location>
</feature>
<keyword evidence="6 12" id="KW-0863">Zinc-finger</keyword>
<dbReference type="FunFam" id="3.30.160.60:FF:000690">
    <property type="entry name" value="Zinc finger protein 354C"/>
    <property type="match status" value="1"/>
</dbReference>
<dbReference type="OrthoDB" id="1095242at2759"/>
<evidence type="ECO:0000256" key="1">
    <source>
        <dbReference type="ARBA" id="ARBA00004123"/>
    </source>
</evidence>
<feature type="domain" description="C2H2-type" evidence="14">
    <location>
        <begin position="203"/>
        <end position="230"/>
    </location>
</feature>
<evidence type="ECO:0000313" key="15">
    <source>
        <dbReference type="Ensembl" id="ENSLLEP00000049325.1"/>
    </source>
</evidence>
<evidence type="ECO:0000256" key="4">
    <source>
        <dbReference type="ARBA" id="ARBA00022723"/>
    </source>
</evidence>
<evidence type="ECO:0000256" key="12">
    <source>
        <dbReference type="PROSITE-ProRule" id="PRU00042"/>
    </source>
</evidence>
<keyword evidence="11" id="KW-0539">Nucleus</keyword>
<keyword evidence="4" id="KW-0479">Metal-binding</keyword>
<dbReference type="FunFam" id="3.30.160.60:FF:000110">
    <property type="entry name" value="Zinc finger protein-like"/>
    <property type="match status" value="1"/>
</dbReference>
<dbReference type="Proteomes" id="UP000694569">
    <property type="component" value="Unplaced"/>
</dbReference>
<dbReference type="FunFam" id="3.30.160.60:FF:001498">
    <property type="entry name" value="Zinc finger protein 404"/>
    <property type="match status" value="1"/>
</dbReference>
<keyword evidence="5" id="KW-0677">Repeat</keyword>
<name>A0A8C5RAU1_9ANUR</name>
<dbReference type="FunFam" id="3.30.160.60:FF:000624">
    <property type="entry name" value="zinc finger protein 697"/>
    <property type="match status" value="1"/>
</dbReference>
<feature type="domain" description="C2H2-type" evidence="14">
    <location>
        <begin position="175"/>
        <end position="202"/>
    </location>
</feature>
<evidence type="ECO:0000256" key="11">
    <source>
        <dbReference type="ARBA" id="ARBA00023242"/>
    </source>
</evidence>
<evidence type="ECO:0000256" key="8">
    <source>
        <dbReference type="ARBA" id="ARBA00022843"/>
    </source>
</evidence>
<keyword evidence="10" id="KW-0804">Transcription</keyword>
<dbReference type="PROSITE" id="PS00028">
    <property type="entry name" value="ZINC_FINGER_C2H2_1"/>
    <property type="match status" value="10"/>
</dbReference>
<dbReference type="Pfam" id="PF00096">
    <property type="entry name" value="zf-C2H2"/>
    <property type="match status" value="5"/>
</dbReference>
<feature type="domain" description="C2H2-type" evidence="14">
    <location>
        <begin position="325"/>
        <end position="352"/>
    </location>
</feature>
<dbReference type="PANTHER" id="PTHR24384">
    <property type="entry name" value="FINGER PUTATIVE TRANSCRIPTION FACTOR FAMILY-RELATED"/>
    <property type="match status" value="1"/>
</dbReference>
<evidence type="ECO:0000256" key="3">
    <source>
        <dbReference type="ARBA" id="ARBA00022499"/>
    </source>
</evidence>
<evidence type="ECO:0000256" key="13">
    <source>
        <dbReference type="SAM" id="MobiDB-lite"/>
    </source>
</evidence>
<dbReference type="GeneTree" id="ENSGT01150000286958"/>
<dbReference type="FunFam" id="3.30.160.60:FF:000188">
    <property type="entry name" value="Zinc finger protein 787"/>
    <property type="match status" value="1"/>
</dbReference>
<proteinExistence type="inferred from homology"/>
<evidence type="ECO:0000256" key="2">
    <source>
        <dbReference type="ARBA" id="ARBA00006991"/>
    </source>
</evidence>
<reference evidence="15" key="2">
    <citation type="submission" date="2025-09" db="UniProtKB">
        <authorList>
            <consortium name="Ensembl"/>
        </authorList>
    </citation>
    <scope>IDENTIFICATION</scope>
</reference>
<evidence type="ECO:0000256" key="9">
    <source>
        <dbReference type="ARBA" id="ARBA00023125"/>
    </source>
</evidence>
<comment type="similarity">
    <text evidence="2">Belongs to the krueppel C2H2-type zinc-finger protein family.</text>
</comment>
<evidence type="ECO:0000256" key="5">
    <source>
        <dbReference type="ARBA" id="ARBA00022737"/>
    </source>
</evidence>
<keyword evidence="7" id="KW-0862">Zinc</keyword>
<dbReference type="Ensembl" id="ENSLLET00000051245.1">
    <property type="protein sequence ID" value="ENSLLEP00000049325.1"/>
    <property type="gene ID" value="ENSLLEG00000031046.1"/>
</dbReference>
<sequence>MSLSPKDLPEMHWEEKLGKDVDTTPDSSNDHADNILAPEDSPPLPCPDCGRTFQTVRAHNIHRRNHAADLSYTCKDCDVARAGATGGSDKPYTCSDCGRRFSWLLALHSHHEQQHTGHRGYQCSQCGKRLPSQPAFRRHQLAHRKDRVCVWCSKAFNCSAKLSRHMRIHTGERPYQCTKCPQAFTQLETLRVHQWVHEDPKPYHCQECGRRFRAQHTFEKHKNLHISRQPHACPVCGKTFFFSSRYKRHLRIHTGERPFHCQQCGKSFNQRSNYQRHRQIHAGKRPFPCNLCEKRFSQASNYRRHLQTHRKERDSWKQEEKEGEYRCIECGVRFAQEGGLHEHYIQHARGEL</sequence>
<feature type="domain" description="C2H2-type" evidence="14">
    <location>
        <begin position="287"/>
        <end position="314"/>
    </location>
</feature>
<dbReference type="PROSITE" id="PS50157">
    <property type="entry name" value="ZINC_FINGER_C2H2_2"/>
    <property type="match status" value="10"/>
</dbReference>
<dbReference type="GO" id="GO:0000981">
    <property type="term" value="F:DNA-binding transcription factor activity, RNA polymerase II-specific"/>
    <property type="evidence" value="ECO:0007669"/>
    <property type="project" value="TreeGrafter"/>
</dbReference>
<keyword evidence="8" id="KW-0832">Ubl conjugation</keyword>
<evidence type="ECO:0000256" key="6">
    <source>
        <dbReference type="ARBA" id="ARBA00022771"/>
    </source>
</evidence>
<comment type="subcellular location">
    <subcellularLocation>
        <location evidence="1">Nucleus</location>
    </subcellularLocation>
</comment>
<dbReference type="PANTHER" id="PTHR24384:SF241">
    <property type="entry name" value="OOCYTE ZINC FINGER PROTEIN XLCOF6-LIKE"/>
    <property type="match status" value="1"/>
</dbReference>
<evidence type="ECO:0000313" key="16">
    <source>
        <dbReference type="Proteomes" id="UP000694569"/>
    </source>
</evidence>
<keyword evidence="3" id="KW-1017">Isopeptide bond</keyword>
<feature type="compositionally biased region" description="Basic and acidic residues" evidence="13">
    <location>
        <begin position="7"/>
        <end position="33"/>
    </location>
</feature>
<evidence type="ECO:0000259" key="14">
    <source>
        <dbReference type="PROSITE" id="PS50157"/>
    </source>
</evidence>
<feature type="domain" description="C2H2-type" evidence="14">
    <location>
        <begin position="44"/>
        <end position="71"/>
    </location>
</feature>